<feature type="domain" description="Di19 C-terminal" evidence="4">
    <location>
        <begin position="125"/>
        <end position="227"/>
    </location>
</feature>
<dbReference type="Pfam" id="PF14571">
    <property type="entry name" value="Di19_C"/>
    <property type="match status" value="1"/>
</dbReference>
<evidence type="ECO:0000313" key="7">
    <source>
        <dbReference type="Proteomes" id="UP000266723"/>
    </source>
</evidence>
<evidence type="ECO:0000259" key="3">
    <source>
        <dbReference type="Pfam" id="PF05605"/>
    </source>
</evidence>
<dbReference type="EMBL" id="QGKV02000299">
    <property type="protein sequence ID" value="KAF3596310.1"/>
    <property type="molecule type" value="Genomic_DNA"/>
</dbReference>
<accession>A0A3N6QSE2</accession>
<comment type="caution">
    <text evidence="5">The sequence shown here is derived from an EMBL/GenBank/DDBJ whole genome shotgun (WGS) entry which is preliminary data.</text>
</comment>
<keyword evidence="7" id="KW-1185">Reference proteome</keyword>
<protein>
    <recommendedName>
        <fullName evidence="8">Drought induced 19 protein type zinc-binding domain-containing protein</fullName>
    </recommendedName>
</protein>
<name>A0A3N6QSE2_BRACR</name>
<reference evidence="6" key="2">
    <citation type="submission" date="2019-12" db="EMBL/GenBank/DDBJ databases">
        <authorList>
            <person name="Studholme D.J."/>
            <person name="Sarris P."/>
        </authorList>
    </citation>
    <scope>NUCLEOTIDE SEQUENCE</scope>
    <source>
        <strain evidence="6">PFS-1207/04</strain>
        <tissue evidence="6">Leaf</tissue>
    </source>
</reference>
<comment type="similarity">
    <text evidence="1">Belongs to the Di19 family.</text>
</comment>
<proteinExistence type="inferred from homology"/>
<dbReference type="Pfam" id="PF05605">
    <property type="entry name" value="zf-Di19"/>
    <property type="match status" value="1"/>
</dbReference>
<feature type="compositionally biased region" description="Basic and acidic residues" evidence="2">
    <location>
        <begin position="195"/>
        <end position="210"/>
    </location>
</feature>
<evidence type="ECO:0000313" key="5">
    <source>
        <dbReference type="EMBL" id="KAF2533027.1"/>
    </source>
</evidence>
<feature type="region of interest" description="Disordered" evidence="2">
    <location>
        <begin position="185"/>
        <end position="210"/>
    </location>
</feature>
<evidence type="ECO:0000256" key="2">
    <source>
        <dbReference type="SAM" id="MobiDB-lite"/>
    </source>
</evidence>
<feature type="domain" description="Di19 zinc-binding" evidence="3">
    <location>
        <begin position="42"/>
        <end position="73"/>
    </location>
</feature>
<dbReference type="InterPro" id="IPR008598">
    <property type="entry name" value="Di19_Zn-bd"/>
</dbReference>
<sequence length="232" mass="26144">MDSDSWTDRLASASRRYQLDFLSRSDNFLGFEEIEGEDDFREEYACPFCSDYFDIVSLCCHIDEDHPMNTINGVNISSILLYSVTNPFSLICYNRFLRLNPGEIDHFLSPCRKRKARRGGAQSMLSILKREFPDGNFQSLFEGTSRVVPPSSATIAADPLLSSFITPMADELFISESGLYGETSSAKKASNQSLPERKVEKKSLSAEDHREKLKQSEFVQGIFCSTILDDGL</sequence>
<dbReference type="InterPro" id="IPR027935">
    <property type="entry name" value="Di19_C"/>
</dbReference>
<reference evidence="6 7" key="3">
    <citation type="journal article" date="2020" name="BMC Genomics">
        <title>Intraspecific diversification of the crop wild relative Brassica cretica Lam. using demographic model selection.</title>
        <authorList>
            <person name="Kioukis A."/>
            <person name="Michalopoulou V.A."/>
            <person name="Briers L."/>
            <person name="Pirintsos S."/>
            <person name="Studholme D.J."/>
            <person name="Pavlidis P."/>
            <person name="Sarris P.F."/>
        </authorList>
    </citation>
    <scope>NUCLEOTIDE SEQUENCE [LARGE SCALE GENOMIC DNA]</scope>
    <source>
        <strain evidence="7">cv. PFS-1207/04</strain>
        <strain evidence="6">PFS-1207/04</strain>
    </source>
</reference>
<gene>
    <name evidence="6" type="ORF">DY000_02025942</name>
    <name evidence="5" type="ORF">F2Q70_00032301</name>
</gene>
<dbReference type="PANTHER" id="PTHR31875:SF26">
    <property type="entry name" value="PROTEIN DEHYDRATION-INDUCED 19-RELATED"/>
    <property type="match status" value="1"/>
</dbReference>
<evidence type="ECO:0000259" key="4">
    <source>
        <dbReference type="Pfam" id="PF14571"/>
    </source>
</evidence>
<organism evidence="5">
    <name type="scientific">Brassica cretica</name>
    <name type="common">Mustard</name>
    <dbReference type="NCBI Taxonomy" id="69181"/>
    <lineage>
        <taxon>Eukaryota</taxon>
        <taxon>Viridiplantae</taxon>
        <taxon>Streptophyta</taxon>
        <taxon>Embryophyta</taxon>
        <taxon>Tracheophyta</taxon>
        <taxon>Spermatophyta</taxon>
        <taxon>Magnoliopsida</taxon>
        <taxon>eudicotyledons</taxon>
        <taxon>Gunneridae</taxon>
        <taxon>Pentapetalae</taxon>
        <taxon>rosids</taxon>
        <taxon>malvids</taxon>
        <taxon>Brassicales</taxon>
        <taxon>Brassicaceae</taxon>
        <taxon>Brassiceae</taxon>
        <taxon>Brassica</taxon>
    </lineage>
</organism>
<dbReference type="InterPro" id="IPR033347">
    <property type="entry name" value="Di19"/>
</dbReference>
<feature type="compositionally biased region" description="Polar residues" evidence="2">
    <location>
        <begin position="185"/>
        <end position="194"/>
    </location>
</feature>
<dbReference type="EMBL" id="QGKY02002305">
    <property type="protein sequence ID" value="KAF2533027.1"/>
    <property type="molecule type" value="Genomic_DNA"/>
</dbReference>
<evidence type="ECO:0000256" key="1">
    <source>
        <dbReference type="ARBA" id="ARBA00007109"/>
    </source>
</evidence>
<dbReference type="PANTHER" id="PTHR31875">
    <property type="entry name" value="PROTEIN DEHYDRATION-INDUCED 19"/>
    <property type="match status" value="1"/>
</dbReference>
<dbReference type="OrthoDB" id="6270329at2759"/>
<evidence type="ECO:0000313" key="6">
    <source>
        <dbReference type="EMBL" id="KAF3596310.1"/>
    </source>
</evidence>
<evidence type="ECO:0008006" key="8">
    <source>
        <dbReference type="Google" id="ProtNLM"/>
    </source>
</evidence>
<reference evidence="5" key="1">
    <citation type="submission" date="2019-12" db="EMBL/GenBank/DDBJ databases">
        <title>Genome sequencing and annotation of Brassica cretica.</title>
        <authorList>
            <person name="Studholme D.J."/>
            <person name="Sarris P.F."/>
        </authorList>
    </citation>
    <scope>NUCLEOTIDE SEQUENCE</scope>
    <source>
        <strain evidence="5">PFS-102/07</strain>
        <tissue evidence="5">Leaf</tissue>
    </source>
</reference>
<dbReference type="Proteomes" id="UP000266723">
    <property type="component" value="Unassembled WGS sequence"/>
</dbReference>
<dbReference type="AlphaFoldDB" id="A0A3N6QSE2"/>